<evidence type="ECO:0000256" key="6">
    <source>
        <dbReference type="ARBA" id="ARBA00022692"/>
    </source>
</evidence>
<evidence type="ECO:0000256" key="7">
    <source>
        <dbReference type="ARBA" id="ARBA00022792"/>
    </source>
</evidence>
<evidence type="ECO:0000256" key="2">
    <source>
        <dbReference type="ARBA" id="ARBA00007668"/>
    </source>
</evidence>
<evidence type="ECO:0000256" key="9">
    <source>
        <dbReference type="ARBA" id="ARBA00022989"/>
    </source>
</evidence>
<reference evidence="14 15" key="1">
    <citation type="submission" date="2015-08" db="EMBL/GenBank/DDBJ databases">
        <title>Ancestral chromatin configuration constrains chromatin evolution on differentiating sex chromosomes in Drosophila.</title>
        <authorList>
            <person name="Zhou Q."/>
            <person name="Bachtrog D."/>
        </authorList>
    </citation>
    <scope>NUCLEOTIDE SEQUENCE [LARGE SCALE GENOMIC DNA]</scope>
    <source>
        <tissue evidence="14">Whole larvae</tissue>
    </source>
</reference>
<comment type="subunit">
    <text evidence="12 13">Component of the ubiquinol-cytochrome c oxidoreductase (cytochrome b-c1 complex, complex III, CIII), a multisubunit enzyme composed of 11 subunits. The complex is composed of 3 respiratory subunits cytochrome b, cytochrome c1 and Rieske protein UQCRFS1, 2 core protein subunits UQCRC1/QCR1 and UQCRC2/QCR2, and 6 low-molecular weight protein subunits UQCRH/QCR6, UQCRB/QCR7, UQCRQ/QCR8, UQCR10/QCR9, UQCR11/QCR10 and subunit 9, the cleavage product of Rieske protein UQCRFS1. The complex exists as an obligatory dimer and forms supercomplexes (SCs) in the inner mitochondrial membrane with NADH-ubiquinone oxidoreductase (complex I, CI) and cytochrome c oxidase (complex IV, CIV), resulting in different assemblies (supercomplex SCI(1)III(2)IV(1) and megacomplex MCI(2)III(2)IV(2)). Interacts with UQCC6.</text>
</comment>
<dbReference type="InterPro" id="IPR004205">
    <property type="entry name" value="Cyt_bc1_su8"/>
</dbReference>
<evidence type="ECO:0000256" key="11">
    <source>
        <dbReference type="ARBA" id="ARBA00023136"/>
    </source>
</evidence>
<comment type="subcellular location">
    <subcellularLocation>
        <location evidence="1 13">Mitochondrion inner membrane</location>
        <topology evidence="1 13">Single-pass membrane protein</topology>
    </subcellularLocation>
</comment>
<evidence type="ECO:0000256" key="1">
    <source>
        <dbReference type="ARBA" id="ARBA00004434"/>
    </source>
</evidence>
<keyword evidence="15" id="KW-1185">Reference proteome</keyword>
<dbReference type="OrthoDB" id="6683853at2759"/>
<protein>
    <recommendedName>
        <fullName evidence="3 13">Cytochrome b-c1 complex subunit 8</fullName>
    </recommendedName>
    <alternativeName>
        <fullName evidence="13">Complex III subunit 8</fullName>
    </alternativeName>
</protein>
<dbReference type="Proteomes" id="UP000494163">
    <property type="component" value="Chromosome 3L"/>
</dbReference>
<dbReference type="EMBL" id="CP012525">
    <property type="protein sequence ID" value="ALC43096.1"/>
    <property type="molecule type" value="Genomic_DNA"/>
</dbReference>
<keyword evidence="9" id="KW-1133">Transmembrane helix</keyword>
<dbReference type="SUPFAM" id="SSF81508">
    <property type="entry name" value="Ubiquinone-binding protein QP-C of cytochrome bc1 complex (Ubiquinol-cytochrome c reductase)"/>
    <property type="match status" value="1"/>
</dbReference>
<keyword evidence="10 13" id="KW-0496">Mitochondrion</keyword>
<keyword evidence="4 13" id="KW-0813">Transport</keyword>
<evidence type="ECO:0000256" key="5">
    <source>
        <dbReference type="ARBA" id="ARBA00022660"/>
    </source>
</evidence>
<evidence type="ECO:0000256" key="10">
    <source>
        <dbReference type="ARBA" id="ARBA00023128"/>
    </source>
</evidence>
<dbReference type="AlphaFoldDB" id="A0A0M4ECF8"/>
<name>A0A0M4ECF8_DROBS</name>
<keyword evidence="5 13" id="KW-0679">Respiratory chain</keyword>
<dbReference type="Gene3D" id="1.20.5.210">
    <property type="entry name" value="Cytochrome b-c1 complex subunit 8"/>
    <property type="match status" value="1"/>
</dbReference>
<dbReference type="GO" id="GO:0045275">
    <property type="term" value="C:respiratory chain complex III"/>
    <property type="evidence" value="ECO:0007669"/>
    <property type="project" value="UniProtKB-UniRule"/>
</dbReference>
<evidence type="ECO:0000256" key="4">
    <source>
        <dbReference type="ARBA" id="ARBA00022448"/>
    </source>
</evidence>
<dbReference type="PANTHER" id="PTHR12119:SF2">
    <property type="entry name" value="CYTOCHROME B-C1 COMPLEX SUBUNIT 8"/>
    <property type="match status" value="1"/>
</dbReference>
<accession>A0A0M4ECF8</accession>
<organism evidence="14 15">
    <name type="scientific">Drosophila busckii</name>
    <name type="common">Fruit fly</name>
    <dbReference type="NCBI Taxonomy" id="30019"/>
    <lineage>
        <taxon>Eukaryota</taxon>
        <taxon>Metazoa</taxon>
        <taxon>Ecdysozoa</taxon>
        <taxon>Arthropoda</taxon>
        <taxon>Hexapoda</taxon>
        <taxon>Insecta</taxon>
        <taxon>Pterygota</taxon>
        <taxon>Neoptera</taxon>
        <taxon>Endopterygota</taxon>
        <taxon>Diptera</taxon>
        <taxon>Brachycera</taxon>
        <taxon>Muscomorpha</taxon>
        <taxon>Ephydroidea</taxon>
        <taxon>Drosophilidae</taxon>
        <taxon>Drosophila</taxon>
    </lineage>
</organism>
<dbReference type="GO" id="GO:0006122">
    <property type="term" value="P:mitochondrial electron transport, ubiquinol to cytochrome c"/>
    <property type="evidence" value="ECO:0007669"/>
    <property type="project" value="UniProtKB-UniRule"/>
</dbReference>
<comment type="similarity">
    <text evidence="2 13">Belongs to the UQCRQ/QCR8 family.</text>
</comment>
<dbReference type="InterPro" id="IPR036642">
    <property type="entry name" value="Cyt_bc1_su8_sf"/>
</dbReference>
<dbReference type="FunFam" id="1.20.5.210:FF:000001">
    <property type="entry name" value="Cytochrome b-c1 complex subunit 8"/>
    <property type="match status" value="1"/>
</dbReference>
<evidence type="ECO:0000313" key="15">
    <source>
        <dbReference type="Proteomes" id="UP000494163"/>
    </source>
</evidence>
<keyword evidence="7 13" id="KW-0999">Mitochondrion inner membrane</keyword>
<proteinExistence type="inferred from homology"/>
<dbReference type="STRING" id="30019.A0A0M4ECF8"/>
<dbReference type="OMA" id="GVPNMFR"/>
<gene>
    <name evidence="14" type="ORF">Dbus_chr3Lg262</name>
</gene>
<evidence type="ECO:0000256" key="12">
    <source>
        <dbReference type="ARBA" id="ARBA00047105"/>
    </source>
</evidence>
<evidence type="ECO:0000256" key="3">
    <source>
        <dbReference type="ARBA" id="ARBA00016324"/>
    </source>
</evidence>
<dbReference type="GO" id="GO:0005743">
    <property type="term" value="C:mitochondrial inner membrane"/>
    <property type="evidence" value="ECO:0007669"/>
    <property type="project" value="UniProtKB-SubCell"/>
</dbReference>
<evidence type="ECO:0000256" key="8">
    <source>
        <dbReference type="ARBA" id="ARBA00022982"/>
    </source>
</evidence>
<evidence type="ECO:0000313" key="14">
    <source>
        <dbReference type="EMBL" id="ALC43096.1"/>
    </source>
</evidence>
<keyword evidence="8 13" id="KW-0249">Electron transport</keyword>
<evidence type="ECO:0000256" key="13">
    <source>
        <dbReference type="RuleBase" id="RU368118"/>
    </source>
</evidence>
<keyword evidence="11" id="KW-0472">Membrane</keyword>
<keyword evidence="6" id="KW-0812">Transmembrane</keyword>
<dbReference type="PANTHER" id="PTHR12119">
    <property type="entry name" value="UBIQUINOL-CYTOCHROME C REDUCTASE COMPLEX UBIQUINONE-BINDING PROTEIN QP-C"/>
    <property type="match status" value="1"/>
</dbReference>
<comment type="function">
    <text evidence="13">Component of the ubiquinol-cytochrome c oxidoreductase, a multisubunit transmembrane complex that is part of the mitochondrial electron transport chain which drives oxidative phosphorylation. The complex plays an important role in the uptake of multiple carbon sources present in different host niches.</text>
</comment>
<dbReference type="Pfam" id="PF02939">
    <property type="entry name" value="UcrQ"/>
    <property type="match status" value="1"/>
</dbReference>
<sequence length="89" mass="10056">MRLTSILNGAHFGNLAKVHGIVTYKISPFEQRAFAGAISKGLPNMVRRFRSNVFIVAPPFIVGYLIYDLTERKHHALARKNPADFENDE</sequence>